<evidence type="ECO:0000313" key="4">
    <source>
        <dbReference type="EMBL" id="TVU47051.1"/>
    </source>
</evidence>
<evidence type="ECO:0000256" key="1">
    <source>
        <dbReference type="ARBA" id="ARBA00022723"/>
    </source>
</evidence>
<dbReference type="Gramene" id="TVU47051">
    <property type="protein sequence ID" value="TVU47051"/>
    <property type="gene ID" value="EJB05_06629"/>
</dbReference>
<dbReference type="SUPFAM" id="SSF48576">
    <property type="entry name" value="Terpenoid synthases"/>
    <property type="match status" value="1"/>
</dbReference>
<dbReference type="InterPro" id="IPR036965">
    <property type="entry name" value="Terpene_synth_N_sf"/>
</dbReference>
<dbReference type="GO" id="GO:0000287">
    <property type="term" value="F:magnesium ion binding"/>
    <property type="evidence" value="ECO:0007669"/>
    <property type="project" value="InterPro"/>
</dbReference>
<feature type="domain" description="Terpene synthase N-terminal" evidence="2">
    <location>
        <begin position="2"/>
        <end position="144"/>
    </location>
</feature>
<dbReference type="InterPro" id="IPR005630">
    <property type="entry name" value="Terpene_synthase_metal-bd"/>
</dbReference>
<evidence type="ECO:0008006" key="6">
    <source>
        <dbReference type="Google" id="ProtNLM"/>
    </source>
</evidence>
<reference evidence="4 5" key="1">
    <citation type="journal article" date="2019" name="Sci. Rep.">
        <title>A high-quality genome of Eragrostis curvula grass provides insights into Poaceae evolution and supports new strategies to enhance forage quality.</title>
        <authorList>
            <person name="Carballo J."/>
            <person name="Santos B.A.C.M."/>
            <person name="Zappacosta D."/>
            <person name="Garbus I."/>
            <person name="Selva J.P."/>
            <person name="Gallo C.A."/>
            <person name="Diaz A."/>
            <person name="Albertini E."/>
            <person name="Caccamo M."/>
            <person name="Echenique V."/>
        </authorList>
    </citation>
    <scope>NUCLEOTIDE SEQUENCE [LARGE SCALE GENOMIC DNA]</scope>
    <source>
        <strain evidence="5">cv. Victoria</strain>
        <tissue evidence="4">Leaf</tissue>
    </source>
</reference>
<dbReference type="Gene3D" id="1.10.600.10">
    <property type="entry name" value="Farnesyl Diphosphate Synthase"/>
    <property type="match status" value="1"/>
</dbReference>
<keyword evidence="1" id="KW-0479">Metal-binding</keyword>
<accession>A0A5J9WG80</accession>
<dbReference type="Gene3D" id="1.50.10.130">
    <property type="entry name" value="Terpene synthase, N-terminal domain"/>
    <property type="match status" value="1"/>
</dbReference>
<keyword evidence="5" id="KW-1185">Reference proteome</keyword>
<dbReference type="InterPro" id="IPR008949">
    <property type="entry name" value="Isoprenoid_synthase_dom_sf"/>
</dbReference>
<dbReference type="SUPFAM" id="SSF48239">
    <property type="entry name" value="Terpenoid cyclases/Protein prenyltransferases"/>
    <property type="match status" value="1"/>
</dbReference>
<evidence type="ECO:0000313" key="5">
    <source>
        <dbReference type="Proteomes" id="UP000324897"/>
    </source>
</evidence>
<dbReference type="PANTHER" id="PTHR31225:SF230">
    <property type="entry name" value="TERPENE SYNTHASE TPS27"/>
    <property type="match status" value="1"/>
</dbReference>
<sequence length="278" mass="32539">MESAEIKKEEVRKIILHAGASSDLAIKLELVDTLQRIGVAYHYMNEIDELLSDVHDDARHEEAGCHELYITSLRFYLLRKHGYNVPSNVFVKFRDDQGHFTSNDDVNCLLMLYDAAHLRIRGEEKLGDAITFTKSRLESMMAKLEPEVAKEEGRESGSKALYLRVYEKKATRIDTILEFAKLGWWKNLEPWTYMRFARDRVVEMYFWMSGVAYEPQYSYSRIMLTKLLKIVSLMDDFCDNYTTTKKASYSLQLSKCWLDLSFFLNTSMLQINLTHNIY</sequence>
<feature type="non-terminal residue" evidence="4">
    <location>
        <position position="1"/>
    </location>
</feature>
<dbReference type="Proteomes" id="UP000324897">
    <property type="component" value="Chromosome 5"/>
</dbReference>
<dbReference type="GO" id="GO:0016114">
    <property type="term" value="P:terpenoid biosynthetic process"/>
    <property type="evidence" value="ECO:0007669"/>
    <property type="project" value="InterPro"/>
</dbReference>
<dbReference type="Pfam" id="PF03936">
    <property type="entry name" value="Terpene_synth_C"/>
    <property type="match status" value="1"/>
</dbReference>
<dbReference type="OrthoDB" id="1877784at2759"/>
<comment type="caution">
    <text evidence="4">The sequence shown here is derived from an EMBL/GenBank/DDBJ whole genome shotgun (WGS) entry which is preliminary data.</text>
</comment>
<dbReference type="InterPro" id="IPR001906">
    <property type="entry name" value="Terpene_synth_N"/>
</dbReference>
<dbReference type="InterPro" id="IPR008930">
    <property type="entry name" value="Terpenoid_cyclase/PrenylTrfase"/>
</dbReference>
<dbReference type="GO" id="GO:0010333">
    <property type="term" value="F:terpene synthase activity"/>
    <property type="evidence" value="ECO:0007669"/>
    <property type="project" value="InterPro"/>
</dbReference>
<dbReference type="InterPro" id="IPR050148">
    <property type="entry name" value="Terpene_synthase-like"/>
</dbReference>
<dbReference type="AlphaFoldDB" id="A0A5J9WG80"/>
<gene>
    <name evidence="4" type="ORF">EJB05_06629</name>
</gene>
<organism evidence="4 5">
    <name type="scientific">Eragrostis curvula</name>
    <name type="common">weeping love grass</name>
    <dbReference type="NCBI Taxonomy" id="38414"/>
    <lineage>
        <taxon>Eukaryota</taxon>
        <taxon>Viridiplantae</taxon>
        <taxon>Streptophyta</taxon>
        <taxon>Embryophyta</taxon>
        <taxon>Tracheophyta</taxon>
        <taxon>Spermatophyta</taxon>
        <taxon>Magnoliopsida</taxon>
        <taxon>Liliopsida</taxon>
        <taxon>Poales</taxon>
        <taxon>Poaceae</taxon>
        <taxon>PACMAD clade</taxon>
        <taxon>Chloridoideae</taxon>
        <taxon>Eragrostideae</taxon>
        <taxon>Eragrostidinae</taxon>
        <taxon>Eragrostis</taxon>
    </lineage>
</organism>
<protein>
    <recommendedName>
        <fullName evidence="6">Terpene synthase N-terminal domain-containing protein</fullName>
    </recommendedName>
</protein>
<name>A0A5J9WG80_9POAL</name>
<dbReference type="Pfam" id="PF01397">
    <property type="entry name" value="Terpene_synth"/>
    <property type="match status" value="1"/>
</dbReference>
<evidence type="ECO:0000259" key="2">
    <source>
        <dbReference type="Pfam" id="PF01397"/>
    </source>
</evidence>
<dbReference type="PANTHER" id="PTHR31225">
    <property type="entry name" value="OS04G0344100 PROTEIN-RELATED"/>
    <property type="match status" value="1"/>
</dbReference>
<proteinExistence type="predicted"/>
<evidence type="ECO:0000259" key="3">
    <source>
        <dbReference type="Pfam" id="PF03936"/>
    </source>
</evidence>
<feature type="domain" description="Terpene synthase metal-binding" evidence="3">
    <location>
        <begin position="193"/>
        <end position="245"/>
    </location>
</feature>
<dbReference type="EMBL" id="RWGY01000004">
    <property type="protein sequence ID" value="TVU47051.1"/>
    <property type="molecule type" value="Genomic_DNA"/>
</dbReference>